<evidence type="ECO:0000313" key="1">
    <source>
        <dbReference type="EMBL" id="MED4128778.1"/>
    </source>
</evidence>
<gene>
    <name evidence="1" type="ORF">P5F74_11585</name>
</gene>
<comment type="caution">
    <text evidence="1">The sequence shown here is derived from an EMBL/GenBank/DDBJ whole genome shotgun (WGS) entry which is preliminary data.</text>
</comment>
<dbReference type="EMBL" id="JAROAS010000022">
    <property type="protein sequence ID" value="MED4128778.1"/>
    <property type="molecule type" value="Genomic_DNA"/>
</dbReference>
<proteinExistence type="predicted"/>
<name>A0ABU6NKN1_9BACI</name>
<organism evidence="1 2">
    <name type="scientific">Shouchella miscanthi</name>
    <dbReference type="NCBI Taxonomy" id="2598861"/>
    <lineage>
        <taxon>Bacteria</taxon>
        <taxon>Bacillati</taxon>
        <taxon>Bacillota</taxon>
        <taxon>Bacilli</taxon>
        <taxon>Bacillales</taxon>
        <taxon>Bacillaceae</taxon>
        <taxon>Shouchella</taxon>
    </lineage>
</organism>
<dbReference type="Proteomes" id="UP001341820">
    <property type="component" value="Unassembled WGS sequence"/>
</dbReference>
<reference evidence="1 2" key="1">
    <citation type="submission" date="2023-03" db="EMBL/GenBank/DDBJ databases">
        <title>Bacillus Genome Sequencing.</title>
        <authorList>
            <person name="Dunlap C."/>
        </authorList>
    </citation>
    <scope>NUCLEOTIDE SEQUENCE [LARGE SCALE GENOMIC DNA]</scope>
    <source>
        <strain evidence="1 2">B-4107</strain>
    </source>
</reference>
<accession>A0ABU6NKN1</accession>
<dbReference type="RefSeq" id="WP_274273521.1">
    <property type="nucleotide sequence ID" value="NZ_JAROAS010000022.1"/>
</dbReference>
<keyword evidence="2" id="KW-1185">Reference proteome</keyword>
<sequence>MLDEDEIEIVERELAFLERLKKERCQPSCMFIPTINEEIKEVRRAVISSKRR</sequence>
<protein>
    <recommendedName>
        <fullName evidence="3">Transcriptional regulator</fullName>
    </recommendedName>
</protein>
<evidence type="ECO:0000313" key="2">
    <source>
        <dbReference type="Proteomes" id="UP001341820"/>
    </source>
</evidence>
<evidence type="ECO:0008006" key="3">
    <source>
        <dbReference type="Google" id="ProtNLM"/>
    </source>
</evidence>